<sequence length="129" mass="14973">MIITITPLPSWLILFITQELTMHAPVTKTSTMTTLLFNNISLVLDVWFGPLFLALTTIFTFTLFTTLHFLNCVDFRHFFLDFTTFLLDNIQGFTFIGQICPTLFNNFFQCHCVPLFTFIFSTLHGYLSH</sequence>
<name>A0A914NN13_MELIC</name>
<protein>
    <submittedName>
        <fullName evidence="3">Uncharacterized protein</fullName>
    </submittedName>
</protein>
<dbReference type="Proteomes" id="UP000887563">
    <property type="component" value="Unplaced"/>
</dbReference>
<evidence type="ECO:0000313" key="3">
    <source>
        <dbReference type="WBParaSite" id="Minc3s06054g39245"/>
    </source>
</evidence>
<accession>A0A914NN13</accession>
<keyword evidence="1" id="KW-0472">Membrane</keyword>
<feature type="transmembrane region" description="Helical" evidence="1">
    <location>
        <begin position="47"/>
        <end position="70"/>
    </location>
</feature>
<evidence type="ECO:0000256" key="1">
    <source>
        <dbReference type="SAM" id="Phobius"/>
    </source>
</evidence>
<keyword evidence="2" id="KW-1185">Reference proteome</keyword>
<proteinExistence type="predicted"/>
<organism evidence="2 3">
    <name type="scientific">Meloidogyne incognita</name>
    <name type="common">Southern root-knot nematode worm</name>
    <name type="synonym">Oxyuris incognita</name>
    <dbReference type="NCBI Taxonomy" id="6306"/>
    <lineage>
        <taxon>Eukaryota</taxon>
        <taxon>Metazoa</taxon>
        <taxon>Ecdysozoa</taxon>
        <taxon>Nematoda</taxon>
        <taxon>Chromadorea</taxon>
        <taxon>Rhabditida</taxon>
        <taxon>Tylenchina</taxon>
        <taxon>Tylenchomorpha</taxon>
        <taxon>Tylenchoidea</taxon>
        <taxon>Meloidogynidae</taxon>
        <taxon>Meloidogyninae</taxon>
        <taxon>Meloidogyne</taxon>
        <taxon>Meloidogyne incognita group</taxon>
    </lineage>
</organism>
<keyword evidence="1" id="KW-0812">Transmembrane</keyword>
<dbReference type="WBParaSite" id="Minc3s06054g39245">
    <property type="protein sequence ID" value="Minc3s06054g39245"/>
    <property type="gene ID" value="Minc3s06054g39245"/>
</dbReference>
<evidence type="ECO:0000313" key="2">
    <source>
        <dbReference type="Proteomes" id="UP000887563"/>
    </source>
</evidence>
<keyword evidence="1" id="KW-1133">Transmembrane helix</keyword>
<dbReference type="AlphaFoldDB" id="A0A914NN13"/>
<reference evidence="3" key="1">
    <citation type="submission" date="2022-11" db="UniProtKB">
        <authorList>
            <consortium name="WormBaseParasite"/>
        </authorList>
    </citation>
    <scope>IDENTIFICATION</scope>
</reference>